<dbReference type="PANTHER" id="PTHR30146:SF148">
    <property type="entry name" value="HTH-TYPE TRANSCRIPTIONAL REPRESSOR PURR-RELATED"/>
    <property type="match status" value="1"/>
</dbReference>
<sequence>MAEDVNKTTIPTLRQISQKAGVALSTVSLALRGHPNVSQETAVHVRAIAERMGWKANPMVSAWLAHVRQGKDAARHSTLAYLVNYAQGIDRLFHDPNFYIPRTYMNGARTRANQRGYSLEVLDYRELGEHRVGSILYNQNIQGVVLAPLDSDFCGYNLNWDAFALGTIAYSLVVPPVDRVANHHFHTVSLCMQNLYARGYRRIGLAMSEGTNLRSGDMFLGAYLSNLYRMEKLRKLKPFFPSKEAFNIDNFSGWIQQQKPDVVMALYSDVPRWLNELGYSIPDEIGYAHLDLPSEGEVYLPFAGINQQPEQIGATTIDLVAAKIDRNERGIPASPQVSLVDSLWVDGPSLKQRV</sequence>
<dbReference type="InterPro" id="IPR028082">
    <property type="entry name" value="Peripla_BP_I"/>
</dbReference>
<proteinExistence type="predicted"/>
<dbReference type="InterPro" id="IPR046335">
    <property type="entry name" value="LacI/GalR-like_sensor"/>
</dbReference>
<dbReference type="Gene3D" id="3.40.50.2300">
    <property type="match status" value="2"/>
</dbReference>
<dbReference type="PROSITE" id="PS50932">
    <property type="entry name" value="HTH_LACI_2"/>
    <property type="match status" value="1"/>
</dbReference>
<dbReference type="CDD" id="cd01392">
    <property type="entry name" value="HTH_LacI"/>
    <property type="match status" value="1"/>
</dbReference>
<organism evidence="6 7">
    <name type="scientific">Thalassobacterium sedimentorum</name>
    <dbReference type="NCBI Taxonomy" id="3041258"/>
    <lineage>
        <taxon>Bacteria</taxon>
        <taxon>Pseudomonadati</taxon>
        <taxon>Verrucomicrobiota</taxon>
        <taxon>Opitutia</taxon>
        <taxon>Puniceicoccales</taxon>
        <taxon>Coraliomargaritaceae</taxon>
        <taxon>Thalassobacterium</taxon>
    </lineage>
</organism>
<keyword evidence="4" id="KW-0804">Transcription</keyword>
<feature type="domain" description="HTH lacI-type" evidence="5">
    <location>
        <begin position="11"/>
        <end position="65"/>
    </location>
</feature>
<evidence type="ECO:0000256" key="2">
    <source>
        <dbReference type="ARBA" id="ARBA00023015"/>
    </source>
</evidence>
<gene>
    <name evidence="6" type="ORF">QEH59_00145</name>
</gene>
<dbReference type="SUPFAM" id="SSF47413">
    <property type="entry name" value="lambda repressor-like DNA-binding domains"/>
    <property type="match status" value="1"/>
</dbReference>
<keyword evidence="7" id="KW-1185">Reference proteome</keyword>
<dbReference type="Pfam" id="PF00356">
    <property type="entry name" value="LacI"/>
    <property type="match status" value="1"/>
</dbReference>
<dbReference type="InterPro" id="IPR000843">
    <property type="entry name" value="HTH_LacI"/>
</dbReference>
<dbReference type="GO" id="GO:0003677">
    <property type="term" value="F:DNA binding"/>
    <property type="evidence" value="ECO:0007669"/>
    <property type="project" value="UniProtKB-KW"/>
</dbReference>
<dbReference type="Proteomes" id="UP001243717">
    <property type="component" value="Unassembled WGS sequence"/>
</dbReference>
<dbReference type="InterPro" id="IPR010982">
    <property type="entry name" value="Lambda_DNA-bd_dom_sf"/>
</dbReference>
<accession>A0ABU1ADM1</accession>
<dbReference type="Gene3D" id="1.10.260.40">
    <property type="entry name" value="lambda repressor-like DNA-binding domains"/>
    <property type="match status" value="1"/>
</dbReference>
<evidence type="ECO:0000313" key="6">
    <source>
        <dbReference type="EMBL" id="MDQ8192812.1"/>
    </source>
</evidence>
<evidence type="ECO:0000256" key="4">
    <source>
        <dbReference type="ARBA" id="ARBA00023163"/>
    </source>
</evidence>
<protein>
    <submittedName>
        <fullName evidence="6">LacI family DNA-binding transcriptional regulator</fullName>
    </submittedName>
</protein>
<evidence type="ECO:0000313" key="7">
    <source>
        <dbReference type="Proteomes" id="UP001243717"/>
    </source>
</evidence>
<dbReference type="RefSeq" id="WP_308983322.1">
    <property type="nucleotide sequence ID" value="NZ_JARXIC010000001.1"/>
</dbReference>
<keyword evidence="2" id="KW-0805">Transcription regulation</keyword>
<dbReference type="EMBL" id="JARXIC010000001">
    <property type="protein sequence ID" value="MDQ8192812.1"/>
    <property type="molecule type" value="Genomic_DNA"/>
</dbReference>
<dbReference type="PANTHER" id="PTHR30146">
    <property type="entry name" value="LACI-RELATED TRANSCRIPTIONAL REPRESSOR"/>
    <property type="match status" value="1"/>
</dbReference>
<name>A0ABU1ADM1_9BACT</name>
<evidence type="ECO:0000256" key="3">
    <source>
        <dbReference type="ARBA" id="ARBA00023125"/>
    </source>
</evidence>
<dbReference type="Pfam" id="PF13377">
    <property type="entry name" value="Peripla_BP_3"/>
    <property type="match status" value="1"/>
</dbReference>
<dbReference type="SUPFAM" id="SSF53822">
    <property type="entry name" value="Periplasmic binding protein-like I"/>
    <property type="match status" value="1"/>
</dbReference>
<evidence type="ECO:0000259" key="5">
    <source>
        <dbReference type="PROSITE" id="PS50932"/>
    </source>
</evidence>
<keyword evidence="1" id="KW-0678">Repressor</keyword>
<evidence type="ECO:0000256" key="1">
    <source>
        <dbReference type="ARBA" id="ARBA00022491"/>
    </source>
</evidence>
<reference evidence="6 7" key="1">
    <citation type="submission" date="2023-04" db="EMBL/GenBank/DDBJ databases">
        <title>A novel bacteria isolated from coastal sediment.</title>
        <authorList>
            <person name="Liu X.-J."/>
            <person name="Du Z.-J."/>
        </authorList>
    </citation>
    <scope>NUCLEOTIDE SEQUENCE [LARGE SCALE GENOMIC DNA]</scope>
    <source>
        <strain evidence="6 7">SDUM461004</strain>
    </source>
</reference>
<dbReference type="SMART" id="SM00354">
    <property type="entry name" value="HTH_LACI"/>
    <property type="match status" value="1"/>
</dbReference>
<comment type="caution">
    <text evidence="6">The sequence shown here is derived from an EMBL/GenBank/DDBJ whole genome shotgun (WGS) entry which is preliminary data.</text>
</comment>
<keyword evidence="3 6" id="KW-0238">DNA-binding</keyword>